<evidence type="ECO:0000313" key="2">
    <source>
        <dbReference type="EMBL" id="ADI15660.1"/>
    </source>
</evidence>
<dbReference type="STRING" id="649638.Trad_2554"/>
<gene>
    <name evidence="2" type="ordered locus">Trad_2554</name>
</gene>
<dbReference type="EMBL" id="CP002049">
    <property type="protein sequence ID" value="ADI15660.1"/>
    <property type="molecule type" value="Genomic_DNA"/>
</dbReference>
<evidence type="ECO:0008006" key="4">
    <source>
        <dbReference type="Google" id="ProtNLM"/>
    </source>
</evidence>
<name>D7CTW3_TRURR</name>
<dbReference type="KEGG" id="tra:Trad_2554"/>
<protein>
    <recommendedName>
        <fullName evidence="4">DUF3311 domain-containing protein</fullName>
    </recommendedName>
</protein>
<keyword evidence="3" id="KW-1185">Reference proteome</keyword>
<dbReference type="Proteomes" id="UP000000379">
    <property type="component" value="Chromosome"/>
</dbReference>
<reference evidence="2 3" key="2">
    <citation type="journal article" date="2011" name="Stand. Genomic Sci.">
        <title>Complete genome sequence of Truepera radiovictrix type strain (RQ-24).</title>
        <authorList>
            <person name="Ivanova N."/>
            <person name="Rohde C."/>
            <person name="Munk C."/>
            <person name="Nolan M."/>
            <person name="Lucas S."/>
            <person name="Del Rio T.G."/>
            <person name="Tice H."/>
            <person name="Deshpande S."/>
            <person name="Cheng J.F."/>
            <person name="Tapia R."/>
            <person name="Han C."/>
            <person name="Goodwin L."/>
            <person name="Pitluck S."/>
            <person name="Liolios K."/>
            <person name="Mavromatis K."/>
            <person name="Mikhailova N."/>
            <person name="Pati A."/>
            <person name="Chen A."/>
            <person name="Palaniappan K."/>
            <person name="Land M."/>
            <person name="Hauser L."/>
            <person name="Chang Y.J."/>
            <person name="Jeffries C.D."/>
            <person name="Brambilla E."/>
            <person name="Rohde M."/>
            <person name="Goker M."/>
            <person name="Tindall B.J."/>
            <person name="Woyke T."/>
            <person name="Bristow J."/>
            <person name="Eisen J.A."/>
            <person name="Markowitz V."/>
            <person name="Hugenholtz P."/>
            <person name="Kyrpides N.C."/>
            <person name="Klenk H.P."/>
            <person name="Lapidus A."/>
        </authorList>
    </citation>
    <scope>NUCLEOTIDE SEQUENCE [LARGE SCALE GENOMIC DNA]</scope>
    <source>
        <strain evidence="3">DSM 17093 / CIP 108686 / LMG 22925 / RQ-24</strain>
    </source>
</reference>
<evidence type="ECO:0000256" key="1">
    <source>
        <dbReference type="SAM" id="Phobius"/>
    </source>
</evidence>
<feature type="transmembrane region" description="Helical" evidence="1">
    <location>
        <begin position="40"/>
        <end position="59"/>
    </location>
</feature>
<keyword evidence="1" id="KW-1133">Transmembrane helix</keyword>
<organism evidence="2 3">
    <name type="scientific">Truepera radiovictrix (strain DSM 17093 / CIP 108686 / LMG 22925 / RQ-24)</name>
    <dbReference type="NCBI Taxonomy" id="649638"/>
    <lineage>
        <taxon>Bacteria</taxon>
        <taxon>Thermotogati</taxon>
        <taxon>Deinococcota</taxon>
        <taxon>Deinococci</taxon>
        <taxon>Trueperales</taxon>
        <taxon>Trueperaceae</taxon>
        <taxon>Truepera</taxon>
    </lineage>
</organism>
<keyword evidence="1" id="KW-0472">Membrane</keyword>
<dbReference type="HOGENOM" id="CLU_2756660_0_0_0"/>
<proteinExistence type="predicted"/>
<evidence type="ECO:0000313" key="3">
    <source>
        <dbReference type="Proteomes" id="UP000000379"/>
    </source>
</evidence>
<dbReference type="AlphaFoldDB" id="D7CTW3"/>
<sequence>MHDRNRRWRAATPLAYLALYALSFVGVTRAEPQLWGVPWWYLWASACVLALVPLNLFVVRRLWPPEPRDD</sequence>
<reference evidence="3" key="1">
    <citation type="submission" date="2010-05" db="EMBL/GenBank/DDBJ databases">
        <title>The complete genome of Truepera radiovictris DSM 17093.</title>
        <authorList>
            <consortium name="US DOE Joint Genome Institute (JGI-PGF)"/>
            <person name="Lucas S."/>
            <person name="Copeland A."/>
            <person name="Lapidus A."/>
            <person name="Glavina del Rio T."/>
            <person name="Dalin E."/>
            <person name="Tice H."/>
            <person name="Bruce D."/>
            <person name="Goodwin L."/>
            <person name="Pitluck S."/>
            <person name="Kyrpides N."/>
            <person name="Mavromatis K."/>
            <person name="Ovchinnikova G."/>
            <person name="Munk A.C."/>
            <person name="Detter J.C."/>
            <person name="Han C."/>
            <person name="Tapia R."/>
            <person name="Land M."/>
            <person name="Hauser L."/>
            <person name="Markowitz V."/>
            <person name="Cheng J.-F."/>
            <person name="Hugenholtz P."/>
            <person name="Woyke T."/>
            <person name="Wu D."/>
            <person name="Tindall B."/>
            <person name="Pomrenke H.G."/>
            <person name="Brambilla E."/>
            <person name="Klenk H.-P."/>
            <person name="Eisen J.A."/>
        </authorList>
    </citation>
    <scope>NUCLEOTIDE SEQUENCE [LARGE SCALE GENOMIC DNA]</scope>
    <source>
        <strain evidence="3">DSM 17093 / CIP 108686 / LMG 22925 / RQ-24</strain>
    </source>
</reference>
<dbReference type="RefSeq" id="WP_013179021.1">
    <property type="nucleotide sequence ID" value="NC_014221.1"/>
</dbReference>
<accession>D7CTW3</accession>
<keyword evidence="1" id="KW-0812">Transmembrane</keyword>